<protein>
    <submittedName>
        <fullName evidence="4">DUF4105 domain-containing protein</fullName>
    </submittedName>
</protein>
<feature type="domain" description="DUF7843" evidence="3">
    <location>
        <begin position="52"/>
        <end position="128"/>
    </location>
</feature>
<accession>A0A4Z0WET7</accession>
<dbReference type="InterPro" id="IPR057165">
    <property type="entry name" value="DUF7843"/>
</dbReference>
<dbReference type="AlphaFoldDB" id="A0A4Z0WET7"/>
<sequence length="662" mass="72491">MALCSRMKKADPVRLLIGGLGLIACWPGVVLAQATGSAVDSEVWQAAAEASALHERPRWHQLVHYSPRLAGSVRSDIHSPEFFLHPDGANSSQAELQATIEAMFEPVNGLDESHAQCRFPARLLWLQQELPQVTGLPTPECIGYGNWRGEGGSEITSISLISADGYLRNPSSLYGHVLLKLNERGYSPDPGGNRQNLLATSVNFGVDLPSGESPLMFIGRGMLGGYQAVFSHARFHQNSVLYGEYQQRDLWEYRLDLEPEQAALIVAHTWELLGKEFTYYFTGSNCAYRTAAVINLVLPEGQSLDNRIKPWTMPHDIFNHLAGTQLNGRDLVESVIYYPSRESELAADWANLNPAQRTLAQRWLAEPDLTLISEAALSDADEAALLDVLLAYSSIQTEYPLAWNGAPGLTELMARRAALPSRAAPAQPLSVQVNGEARAVPGAPAPVHRANYPTLLETSGLWNQEQGPGAMARFRLSYYDLLARPVARPEFSELSMLDVKVTAFEDTVQLRSLDLVSVTALNVPATGLPGTRAWSGRLRAGYEQTGLACTDCGAWFAEGGPGMALGRPGNWAAYGLLEGRLDSETDGVLSLTPRTGLINHWGIGFSSGLSAAYRWPVAQAADSGDWLLDAGMRVGSSQRWDVRLRWQHWDTQEARLSLGTYW</sequence>
<evidence type="ECO:0000259" key="2">
    <source>
        <dbReference type="Pfam" id="PF25222"/>
    </source>
</evidence>
<dbReference type="EMBL" id="SRMF01000002">
    <property type="protein sequence ID" value="TGG93962.1"/>
    <property type="molecule type" value="Genomic_DNA"/>
</dbReference>
<dbReference type="Pfam" id="PF25222">
    <property type="entry name" value="DUF7840"/>
    <property type="match status" value="1"/>
</dbReference>
<dbReference type="OrthoDB" id="9759948at2"/>
<dbReference type="InterPro" id="IPR057162">
    <property type="entry name" value="DUF7840"/>
</dbReference>
<dbReference type="Pfam" id="PF13387">
    <property type="entry name" value="Lnb_N"/>
    <property type="match status" value="1"/>
</dbReference>
<dbReference type="PROSITE" id="PS51257">
    <property type="entry name" value="PROKAR_LIPOPROTEIN"/>
    <property type="match status" value="1"/>
</dbReference>
<evidence type="ECO:0000259" key="3">
    <source>
        <dbReference type="Pfam" id="PF25225"/>
    </source>
</evidence>
<dbReference type="InterPro" id="IPR025178">
    <property type="entry name" value="Lnb_N"/>
</dbReference>
<feature type="domain" description="DUF7840" evidence="2">
    <location>
        <begin position="462"/>
        <end position="653"/>
    </location>
</feature>
<feature type="domain" description="Lnb N-terminal periplasmic" evidence="1">
    <location>
        <begin position="156"/>
        <end position="303"/>
    </location>
</feature>
<evidence type="ECO:0000259" key="1">
    <source>
        <dbReference type="Pfam" id="PF13387"/>
    </source>
</evidence>
<keyword evidence="5" id="KW-1185">Reference proteome</keyword>
<evidence type="ECO:0000313" key="5">
    <source>
        <dbReference type="Proteomes" id="UP000297475"/>
    </source>
</evidence>
<organism evidence="4 5">
    <name type="scientific">Natronospirillum operosum</name>
    <dbReference type="NCBI Taxonomy" id="2759953"/>
    <lineage>
        <taxon>Bacteria</taxon>
        <taxon>Pseudomonadati</taxon>
        <taxon>Pseudomonadota</taxon>
        <taxon>Gammaproteobacteria</taxon>
        <taxon>Oceanospirillales</taxon>
        <taxon>Natronospirillaceae</taxon>
        <taxon>Natronospirillum</taxon>
    </lineage>
</organism>
<evidence type="ECO:0000313" key="4">
    <source>
        <dbReference type="EMBL" id="TGG93962.1"/>
    </source>
</evidence>
<name>A0A4Z0WET7_9GAMM</name>
<dbReference type="Proteomes" id="UP000297475">
    <property type="component" value="Unassembled WGS sequence"/>
</dbReference>
<proteinExistence type="predicted"/>
<dbReference type="Pfam" id="PF25225">
    <property type="entry name" value="DUF7843"/>
    <property type="match status" value="1"/>
</dbReference>
<comment type="caution">
    <text evidence="4">The sequence shown here is derived from an EMBL/GenBank/DDBJ whole genome shotgun (WGS) entry which is preliminary data.</text>
</comment>
<reference evidence="4 5" key="1">
    <citation type="submission" date="2019-04" db="EMBL/GenBank/DDBJ databases">
        <title>Natronospirillum operosus gen. nov., sp. nov., a haloalkaliphilic satellite isolated from decaying biomass of laboratory culture of cyanobacterium Geitlerinema sp. and proposal of Natronospirillaceae fam. nov. and Saccharospirillaceae fam. nov.</title>
        <authorList>
            <person name="Kevbrin V."/>
            <person name="Boltyanskaya Y."/>
            <person name="Koziaeva V."/>
            <person name="Grouzdev D.S."/>
            <person name="Park M."/>
            <person name="Cho J."/>
        </authorList>
    </citation>
    <scope>NUCLEOTIDE SEQUENCE [LARGE SCALE GENOMIC DNA]</scope>
    <source>
        <strain evidence="4 5">G-116</strain>
    </source>
</reference>
<gene>
    <name evidence="4" type="ORF">E4656_07185</name>
</gene>